<dbReference type="PANTHER" id="PTHR43369">
    <property type="entry name" value="PHOSPHORIBOSYLGLYCINAMIDE FORMYLTRANSFERASE"/>
    <property type="match status" value="1"/>
</dbReference>
<evidence type="ECO:0000256" key="1">
    <source>
        <dbReference type="ARBA" id="ARBA00005054"/>
    </source>
</evidence>
<proteinExistence type="inferred from homology"/>
<dbReference type="InterPro" id="IPR001555">
    <property type="entry name" value="GART_AS"/>
</dbReference>
<reference evidence="10 11" key="1">
    <citation type="submission" date="2019-08" db="EMBL/GenBank/DDBJ databases">
        <title>Archaea genome.</title>
        <authorList>
            <person name="Kajale S."/>
            <person name="Shouche Y."/>
            <person name="Deshpande N."/>
            <person name="Sharma A."/>
        </authorList>
    </citation>
    <scope>NUCLEOTIDE SEQUENCE [LARGE SCALE GENOMIC DNA]</scope>
    <source>
        <strain evidence="10 11">ESP3B_9</strain>
    </source>
</reference>
<comment type="catalytic activity">
    <reaction evidence="8">
        <text>N(1)-(5-phospho-beta-D-ribosyl)glycinamide + (6R)-10-formyltetrahydrofolate = N(2)-formyl-N(1)-(5-phospho-beta-D-ribosyl)glycinamide + (6S)-5,6,7,8-tetrahydrofolate + H(+)</text>
        <dbReference type="Rhea" id="RHEA:15053"/>
        <dbReference type="ChEBI" id="CHEBI:15378"/>
        <dbReference type="ChEBI" id="CHEBI:57453"/>
        <dbReference type="ChEBI" id="CHEBI:143788"/>
        <dbReference type="ChEBI" id="CHEBI:147286"/>
        <dbReference type="ChEBI" id="CHEBI:195366"/>
        <dbReference type="EC" id="2.1.2.2"/>
    </reaction>
</comment>
<protein>
    <recommendedName>
        <fullName evidence="2">phosphoribosylglycinamide formyltransferase 1</fullName>
        <ecNumber evidence="2">2.1.2.2</ecNumber>
    </recommendedName>
    <alternativeName>
        <fullName evidence="7">5'-phosphoribosylglycinamide transformylase</fullName>
    </alternativeName>
    <alternativeName>
        <fullName evidence="6">GAR transformylase</fullName>
    </alternativeName>
</protein>
<evidence type="ECO:0000259" key="9">
    <source>
        <dbReference type="Pfam" id="PF00551"/>
    </source>
</evidence>
<gene>
    <name evidence="10" type="ORF">FYC77_15915</name>
</gene>
<evidence type="ECO:0000256" key="5">
    <source>
        <dbReference type="ARBA" id="ARBA00038440"/>
    </source>
</evidence>
<evidence type="ECO:0000256" key="2">
    <source>
        <dbReference type="ARBA" id="ARBA00012254"/>
    </source>
</evidence>
<accession>A0A5D5AGL8</accession>
<dbReference type="Pfam" id="PF00551">
    <property type="entry name" value="Formyl_trans_N"/>
    <property type="match status" value="1"/>
</dbReference>
<keyword evidence="4" id="KW-0658">Purine biosynthesis</keyword>
<dbReference type="EC" id="2.1.2.2" evidence="2"/>
<dbReference type="InterPro" id="IPR036477">
    <property type="entry name" value="Formyl_transf_N_sf"/>
</dbReference>
<evidence type="ECO:0000256" key="4">
    <source>
        <dbReference type="ARBA" id="ARBA00022755"/>
    </source>
</evidence>
<keyword evidence="11" id="KW-1185">Reference proteome</keyword>
<evidence type="ECO:0000256" key="3">
    <source>
        <dbReference type="ARBA" id="ARBA00022679"/>
    </source>
</evidence>
<dbReference type="Gene3D" id="3.40.50.170">
    <property type="entry name" value="Formyl transferase, N-terminal domain"/>
    <property type="match status" value="1"/>
</dbReference>
<comment type="similarity">
    <text evidence="5">Belongs to the GART family.</text>
</comment>
<comment type="caution">
    <text evidence="10">The sequence shown here is derived from an EMBL/GenBank/DDBJ whole genome shotgun (WGS) entry which is preliminary data.</text>
</comment>
<dbReference type="GO" id="GO:0006189">
    <property type="term" value="P:'de novo' IMP biosynthetic process"/>
    <property type="evidence" value="ECO:0007669"/>
    <property type="project" value="TreeGrafter"/>
</dbReference>
<feature type="domain" description="Formyl transferase N-terminal" evidence="9">
    <location>
        <begin position="83"/>
        <end position="201"/>
    </location>
</feature>
<evidence type="ECO:0000313" key="10">
    <source>
        <dbReference type="EMBL" id="TYT60978.1"/>
    </source>
</evidence>
<dbReference type="InterPro" id="IPR002376">
    <property type="entry name" value="Formyl_transf_N"/>
</dbReference>
<organism evidence="10 11">
    <name type="scientific">Natrialba swarupiae</name>
    <dbReference type="NCBI Taxonomy" id="2448032"/>
    <lineage>
        <taxon>Archaea</taxon>
        <taxon>Methanobacteriati</taxon>
        <taxon>Methanobacteriota</taxon>
        <taxon>Stenosarchaea group</taxon>
        <taxon>Halobacteria</taxon>
        <taxon>Halobacteriales</taxon>
        <taxon>Natrialbaceae</taxon>
        <taxon>Natrialba</taxon>
    </lineage>
</organism>
<dbReference type="GO" id="GO:0004644">
    <property type="term" value="F:phosphoribosylglycinamide formyltransferase activity"/>
    <property type="evidence" value="ECO:0007669"/>
    <property type="project" value="UniProtKB-EC"/>
</dbReference>
<dbReference type="EMBL" id="VTAW01000025">
    <property type="protein sequence ID" value="TYT60978.1"/>
    <property type="molecule type" value="Genomic_DNA"/>
</dbReference>
<dbReference type="PROSITE" id="PS00373">
    <property type="entry name" value="GART"/>
    <property type="match status" value="1"/>
</dbReference>
<evidence type="ECO:0000313" key="11">
    <source>
        <dbReference type="Proteomes" id="UP000324104"/>
    </source>
</evidence>
<evidence type="ECO:0000256" key="7">
    <source>
        <dbReference type="ARBA" id="ARBA00041682"/>
    </source>
</evidence>
<dbReference type="AlphaFoldDB" id="A0A5D5AGL8"/>
<comment type="pathway">
    <text evidence="1">Purine metabolism; IMP biosynthesis via de novo pathway; N(2)-formyl-N(1)-(5-phospho-D-ribosyl)glycinamide from N(1)-(5-phospho-D-ribosyl)glycinamide (10-formyl THF route): step 1/1.</text>
</comment>
<dbReference type="SUPFAM" id="SSF53328">
    <property type="entry name" value="Formyltransferase"/>
    <property type="match status" value="1"/>
</dbReference>
<dbReference type="GO" id="GO:0005737">
    <property type="term" value="C:cytoplasm"/>
    <property type="evidence" value="ECO:0007669"/>
    <property type="project" value="TreeGrafter"/>
</dbReference>
<keyword evidence="3" id="KW-0808">Transferase</keyword>
<evidence type="ECO:0000256" key="6">
    <source>
        <dbReference type="ARBA" id="ARBA00041324"/>
    </source>
</evidence>
<sequence>MDRSTSQPWGAWRKEPIDREVTNMSKTVVLLIEATGLKGRKVIRHLATDSRFSEKFDLRVVLDDTGEATDTLDRWNVPWDVTNNRSNPKTALERVSPESGIDYLVACGWGYLLPDDVLSIPEQAALNCHSSYLPDYKGLSVYRPQWAHAERYGGATIHVMNEEIDEGPIITQGRFTITLWDTPLDIAHKYSDLTAPLLREAIALIEQGYEGTAHSGGRYFSKVPWTTTLTHGIVNHVCRAFGFSYRWEIEPTKEAKFGSVRGECE</sequence>
<dbReference type="PANTHER" id="PTHR43369:SF2">
    <property type="entry name" value="PHOSPHORIBOSYLGLYCINAMIDE FORMYLTRANSFERASE"/>
    <property type="match status" value="1"/>
</dbReference>
<dbReference type="Proteomes" id="UP000324104">
    <property type="component" value="Unassembled WGS sequence"/>
</dbReference>
<name>A0A5D5AGL8_9EURY</name>
<evidence type="ECO:0000256" key="8">
    <source>
        <dbReference type="ARBA" id="ARBA00047664"/>
    </source>
</evidence>